<feature type="region of interest" description="Disordered" evidence="1">
    <location>
        <begin position="95"/>
        <end position="117"/>
    </location>
</feature>
<evidence type="ECO:0000256" key="1">
    <source>
        <dbReference type="SAM" id="MobiDB-lite"/>
    </source>
</evidence>
<sequence>MMRIYCPYCGTSYDIDESLMPKGNVKVRCRSCANVFVIDREQGAIKDEPEQDYKHEKVSQPENEPASETKKNLEGDKDIIEVSDFMKRVIQEIDGSLNQENKENESNKNEKPKNTSDNKKINPLKIVILLILILLLIAAGAYTLEYYNIVNLPAFLPKLF</sequence>
<evidence type="ECO:0000313" key="4">
    <source>
        <dbReference type="EMBL" id="RZD14714.1"/>
    </source>
</evidence>
<dbReference type="Pfam" id="PF13717">
    <property type="entry name" value="Zn_ribbon_4"/>
    <property type="match status" value="1"/>
</dbReference>
<dbReference type="Proteomes" id="UP000320813">
    <property type="component" value="Unassembled WGS sequence"/>
</dbReference>
<feature type="region of interest" description="Disordered" evidence="1">
    <location>
        <begin position="46"/>
        <end position="77"/>
    </location>
</feature>
<proteinExistence type="predicted"/>
<organism evidence="4 5">
    <name type="scientific">Candidatus Acidulodesulfobacterium ferriphilum</name>
    <dbReference type="NCBI Taxonomy" id="2597223"/>
    <lineage>
        <taxon>Bacteria</taxon>
        <taxon>Deltaproteobacteria</taxon>
        <taxon>Candidatus Acidulodesulfobacterales</taxon>
        <taxon>Candidatus Acidulodesulfobacterium</taxon>
    </lineage>
</organism>
<keyword evidence="2" id="KW-0472">Membrane</keyword>
<accession>A0A519BBW2</accession>
<feature type="compositionally biased region" description="Basic and acidic residues" evidence="1">
    <location>
        <begin position="46"/>
        <end position="59"/>
    </location>
</feature>
<feature type="transmembrane region" description="Helical" evidence="2">
    <location>
        <begin position="126"/>
        <end position="144"/>
    </location>
</feature>
<protein>
    <recommendedName>
        <fullName evidence="3">Zinc finger/thioredoxin putative domain-containing protein</fullName>
    </recommendedName>
</protein>
<gene>
    <name evidence="4" type="ORF">EVJ47_00035</name>
</gene>
<evidence type="ECO:0000313" key="5">
    <source>
        <dbReference type="Proteomes" id="UP000320813"/>
    </source>
</evidence>
<feature type="domain" description="Zinc finger/thioredoxin putative" evidence="3">
    <location>
        <begin position="2"/>
        <end position="36"/>
    </location>
</feature>
<reference evidence="4 5" key="1">
    <citation type="submission" date="2019-01" db="EMBL/GenBank/DDBJ databases">
        <title>Insights into ecological role of a new deltaproteobacterial order Candidatus Sinidesulfobacterales (Sva0485) by metagenomics and metatranscriptomics.</title>
        <authorList>
            <person name="Tan S."/>
            <person name="Liu J."/>
            <person name="Fang Y."/>
            <person name="Hedlund B.P."/>
            <person name="Lian Z.H."/>
            <person name="Huang L.Y."/>
            <person name="Li J.T."/>
            <person name="Huang L.N."/>
            <person name="Li W.J."/>
            <person name="Jiang H.C."/>
            <person name="Dong H.L."/>
            <person name="Shu W.S."/>
        </authorList>
    </citation>
    <scope>NUCLEOTIDE SEQUENCE [LARGE SCALE GENOMIC DNA]</scope>
    <source>
        <strain evidence="4">AP3</strain>
    </source>
</reference>
<dbReference type="AlphaFoldDB" id="A0A519BBW2"/>
<dbReference type="InterPro" id="IPR011723">
    <property type="entry name" value="Znf/thioredoxin_put"/>
</dbReference>
<comment type="caution">
    <text evidence="4">The sequence shown here is derived from an EMBL/GenBank/DDBJ whole genome shotgun (WGS) entry which is preliminary data.</text>
</comment>
<evidence type="ECO:0000256" key="2">
    <source>
        <dbReference type="SAM" id="Phobius"/>
    </source>
</evidence>
<dbReference type="NCBIfam" id="TIGR02098">
    <property type="entry name" value="MJ0042_CXXC"/>
    <property type="match status" value="1"/>
</dbReference>
<keyword evidence="2" id="KW-0812">Transmembrane</keyword>
<feature type="compositionally biased region" description="Basic and acidic residues" evidence="1">
    <location>
        <begin position="67"/>
        <end position="77"/>
    </location>
</feature>
<feature type="compositionally biased region" description="Basic and acidic residues" evidence="1">
    <location>
        <begin position="100"/>
        <end position="117"/>
    </location>
</feature>
<name>A0A519BBW2_9DELT</name>
<dbReference type="EMBL" id="SGBD01000001">
    <property type="protein sequence ID" value="RZD14714.1"/>
    <property type="molecule type" value="Genomic_DNA"/>
</dbReference>
<keyword evidence="2" id="KW-1133">Transmembrane helix</keyword>
<evidence type="ECO:0000259" key="3">
    <source>
        <dbReference type="Pfam" id="PF13717"/>
    </source>
</evidence>